<keyword evidence="2" id="KW-1185">Reference proteome</keyword>
<feature type="non-terminal residue" evidence="1">
    <location>
        <position position="1"/>
    </location>
</feature>
<organism evidence="1 2">
    <name type="scientific">Escallonia rubra</name>
    <dbReference type="NCBI Taxonomy" id="112253"/>
    <lineage>
        <taxon>Eukaryota</taxon>
        <taxon>Viridiplantae</taxon>
        <taxon>Streptophyta</taxon>
        <taxon>Embryophyta</taxon>
        <taxon>Tracheophyta</taxon>
        <taxon>Spermatophyta</taxon>
        <taxon>Magnoliopsida</taxon>
        <taxon>eudicotyledons</taxon>
        <taxon>Gunneridae</taxon>
        <taxon>Pentapetalae</taxon>
        <taxon>asterids</taxon>
        <taxon>campanulids</taxon>
        <taxon>Escalloniales</taxon>
        <taxon>Escalloniaceae</taxon>
        <taxon>Escallonia</taxon>
    </lineage>
</organism>
<accession>A0AA88UCU8</accession>
<dbReference type="AlphaFoldDB" id="A0AA88UCU8"/>
<reference evidence="1" key="1">
    <citation type="submission" date="2022-12" db="EMBL/GenBank/DDBJ databases">
        <title>Draft genome assemblies for two species of Escallonia (Escalloniales).</title>
        <authorList>
            <person name="Chanderbali A."/>
            <person name="Dervinis C."/>
            <person name="Anghel I."/>
            <person name="Soltis D."/>
            <person name="Soltis P."/>
            <person name="Zapata F."/>
        </authorList>
    </citation>
    <scope>NUCLEOTIDE SEQUENCE</scope>
    <source>
        <strain evidence="1">UCBG92.1500</strain>
        <tissue evidence="1">Leaf</tissue>
    </source>
</reference>
<evidence type="ECO:0000313" key="1">
    <source>
        <dbReference type="EMBL" id="KAK2980039.1"/>
    </source>
</evidence>
<name>A0AA88UCU8_9ASTE</name>
<evidence type="ECO:0000313" key="2">
    <source>
        <dbReference type="Proteomes" id="UP001187471"/>
    </source>
</evidence>
<comment type="caution">
    <text evidence="1">The sequence shown here is derived from an EMBL/GenBank/DDBJ whole genome shotgun (WGS) entry which is preliminary data.</text>
</comment>
<proteinExistence type="predicted"/>
<dbReference type="EMBL" id="JAVXUO010001688">
    <property type="protein sequence ID" value="KAK2980039.1"/>
    <property type="molecule type" value="Genomic_DNA"/>
</dbReference>
<gene>
    <name evidence="1" type="ORF">RJ640_002153</name>
</gene>
<sequence>ALHSSPIRKDAAKENGTLFRSAGCVESRIRSEKPAYAASAALFRLLFALDRSATGHVEGANEVGIMFR</sequence>
<protein>
    <submittedName>
        <fullName evidence="1">Uncharacterized protein</fullName>
    </submittedName>
</protein>
<dbReference type="Proteomes" id="UP001187471">
    <property type="component" value="Unassembled WGS sequence"/>
</dbReference>